<dbReference type="PATRIC" id="fig|1609981.3.peg.1408"/>
<dbReference type="InterPro" id="IPR005196">
    <property type="entry name" value="Glyco_hydro_65_N"/>
</dbReference>
<sequence>MSEWTVNAGGYDPDAAAFRASLFTLSNTRMGLRGAEDEGAAEANPGLYIAGLFDRSEALAPEIVTFPDPLTLRLACGDTRFGPHTCTVHDYRRELDMRGGLLRRSCILKSPDGVRVALESRRFLSFDDPRAAAAELTFTFENYSGPVRVETVFDAYLPSREGGYRYDEQIRHFNLVGFNDPYEEDFHARLALRDRGTHVEFATFLGAETPVLRRERKIFCEKVAESVELDVTAGRPATVVKYAVVDDARRKDPELLAEDADLVLARMKHAGFDGELARSASALGQKWASADVTIEGDEDAQRLIRYNIFQLLGLGAEDRDDFSIGAKGLSTEHYGGHYFWDTEIFLLPFYLNTAPAVARNILSFRARTLDAACRRAREQGFEGCLWPWQSDELGNEGIRQIVTDDGRALRRDILDQRHIVSDVAWACFRYAEQTGDEAFLRTRLMPLIVESLRFWKSFLSRRQGPDAGAYHIRNVMGPDEYHTGVDDNFHTNFLTKRVFERFFSWWDGAPPKHRDEVRDASGLGDDELDTFRDIASGLHVPRAKDGVIEQFAGYFNLEDLPLKEYSEAGLPRYPDPSVGRGLPDAERQDALQAHATRTRLIKQADAILPMLLEPDAFDGDTVRATFDYYDLRTLQFSSLSPGVCAAVAVRAGRLKRAKALFRLGAAMDLEDIKEETAGGLHTACHGGAYSGVVQGFAGARVTPDGLQIDPRLPEGWKAVAFTLRVRGAEIVVRCAPEEVRVRVRRSPGLRLSSGGVTEWIEGDGEYRFERKPENTS</sequence>
<evidence type="ECO:0000259" key="6">
    <source>
        <dbReference type="Pfam" id="PF03632"/>
    </source>
</evidence>
<accession>A0A0G3EIG3</accession>
<dbReference type="Gene3D" id="2.60.420.10">
    <property type="entry name" value="Maltose phosphorylase, domain 3"/>
    <property type="match status" value="1"/>
</dbReference>
<dbReference type="InterPro" id="IPR011013">
    <property type="entry name" value="Gal_mutarotase_sf_dom"/>
</dbReference>
<dbReference type="Pfam" id="PF03636">
    <property type="entry name" value="Glyco_hydro_65N"/>
    <property type="match status" value="1"/>
</dbReference>
<reference evidence="9 10" key="2">
    <citation type="journal article" date="2016" name="ISME J.">
        <title>Characterization of the first cultured representative of Verrucomicrobia subdivision 5 indicates the proposal of a novel phylum.</title>
        <authorList>
            <person name="Spring S."/>
            <person name="Bunk B."/>
            <person name="Sproer C."/>
            <person name="Schumann P."/>
            <person name="Rohde M."/>
            <person name="Tindall B.J."/>
            <person name="Klenk H.P."/>
        </authorList>
    </citation>
    <scope>NUCLEOTIDE SEQUENCE [LARGE SCALE GENOMIC DNA]</scope>
    <source>
        <strain evidence="9 10">L21-Fru-AB</strain>
    </source>
</reference>
<name>A0A0G3EIG3_9BACT</name>
<evidence type="ECO:0000256" key="3">
    <source>
        <dbReference type="ARBA" id="ARBA00022679"/>
    </source>
</evidence>
<feature type="domain" description="Glycoside hydrolase family 65 central catalytic" evidence="6">
    <location>
        <begin position="305"/>
        <end position="688"/>
    </location>
</feature>
<evidence type="ECO:0000313" key="10">
    <source>
        <dbReference type="Proteomes" id="UP000035268"/>
    </source>
</evidence>
<organism evidence="9 10">
    <name type="scientific">Kiritimatiella glycovorans</name>
    <dbReference type="NCBI Taxonomy" id="1307763"/>
    <lineage>
        <taxon>Bacteria</taxon>
        <taxon>Pseudomonadati</taxon>
        <taxon>Kiritimatiellota</taxon>
        <taxon>Kiritimatiellia</taxon>
        <taxon>Kiritimatiellales</taxon>
        <taxon>Kiritimatiellaceae</taxon>
        <taxon>Kiritimatiella</taxon>
    </lineage>
</organism>
<dbReference type="SUPFAM" id="SSF74650">
    <property type="entry name" value="Galactose mutarotase-like"/>
    <property type="match status" value="1"/>
</dbReference>
<dbReference type="STRING" id="1307763.L21SP4_01357"/>
<evidence type="ECO:0000256" key="5">
    <source>
        <dbReference type="PIRSR" id="PIRSR036289-51"/>
    </source>
</evidence>
<protein>
    <submittedName>
        <fullName evidence="9">Kojibiose phosphorylase</fullName>
        <ecNumber evidence="9">2.4.1.230</ecNumber>
    </submittedName>
</protein>
<dbReference type="SUPFAM" id="SSF48208">
    <property type="entry name" value="Six-hairpin glycosidases"/>
    <property type="match status" value="1"/>
</dbReference>
<dbReference type="AlphaFoldDB" id="A0A0G3EIG3"/>
<feature type="binding site" evidence="5">
    <location>
        <begin position="340"/>
        <end position="341"/>
    </location>
    <ligand>
        <name>substrate</name>
    </ligand>
</feature>
<keyword evidence="2 9" id="KW-0328">Glycosyltransferase</keyword>
<evidence type="ECO:0000313" key="9">
    <source>
        <dbReference type="EMBL" id="AKJ64605.1"/>
    </source>
</evidence>
<dbReference type="InterPro" id="IPR012341">
    <property type="entry name" value="6hp_glycosidase-like_sf"/>
</dbReference>
<feature type="domain" description="Glycoside hydrolase family 65 N-terminal" evidence="8">
    <location>
        <begin position="10"/>
        <end position="245"/>
    </location>
</feature>
<evidence type="ECO:0000256" key="4">
    <source>
        <dbReference type="PIRSR" id="PIRSR036289-50"/>
    </source>
</evidence>
<dbReference type="GO" id="GO:0004553">
    <property type="term" value="F:hydrolase activity, hydrolyzing O-glycosyl compounds"/>
    <property type="evidence" value="ECO:0007669"/>
    <property type="project" value="TreeGrafter"/>
</dbReference>
<dbReference type="RefSeq" id="WP_052881920.1">
    <property type="nucleotide sequence ID" value="NZ_CP010904.1"/>
</dbReference>
<dbReference type="PANTHER" id="PTHR11051:SF8">
    <property type="entry name" value="PROTEIN-GLUCOSYLGALACTOSYLHYDROXYLYSINE GLUCOSIDASE"/>
    <property type="match status" value="1"/>
</dbReference>
<evidence type="ECO:0000256" key="1">
    <source>
        <dbReference type="ARBA" id="ARBA00006768"/>
    </source>
</evidence>
<keyword evidence="10" id="KW-1185">Reference proteome</keyword>
<dbReference type="Pfam" id="PF03633">
    <property type="entry name" value="Glyco_hydro_65C"/>
    <property type="match status" value="1"/>
</dbReference>
<keyword evidence="3 9" id="KW-0808">Transferase</keyword>
<dbReference type="PANTHER" id="PTHR11051">
    <property type="entry name" value="GLYCOSYL HYDROLASE-RELATED"/>
    <property type="match status" value="1"/>
</dbReference>
<gene>
    <name evidence="9" type="primary">kojP_1</name>
    <name evidence="9" type="ORF">L21SP4_01357</name>
</gene>
<dbReference type="Gene3D" id="2.70.98.40">
    <property type="entry name" value="Glycoside hydrolase, family 65, N-terminal domain"/>
    <property type="match status" value="1"/>
</dbReference>
<proteinExistence type="inferred from homology"/>
<dbReference type="Pfam" id="PF03632">
    <property type="entry name" value="Glyco_hydro_65m"/>
    <property type="match status" value="1"/>
</dbReference>
<evidence type="ECO:0000259" key="7">
    <source>
        <dbReference type="Pfam" id="PF03633"/>
    </source>
</evidence>
<feature type="domain" description="Glycoside hydrolase family 65 C-terminal" evidence="7">
    <location>
        <begin position="700"/>
        <end position="751"/>
    </location>
</feature>
<dbReference type="PIRSF" id="PIRSF036289">
    <property type="entry name" value="Glycosyl_hydrolase_malt_phosph"/>
    <property type="match status" value="1"/>
</dbReference>
<dbReference type="SMR" id="A0A0G3EIG3"/>
<dbReference type="InterPro" id="IPR005194">
    <property type="entry name" value="Glyco_hydro_65_C"/>
</dbReference>
<dbReference type="Gene3D" id="1.50.10.10">
    <property type="match status" value="1"/>
</dbReference>
<evidence type="ECO:0000256" key="2">
    <source>
        <dbReference type="ARBA" id="ARBA00022676"/>
    </source>
</evidence>
<dbReference type="Proteomes" id="UP000035268">
    <property type="component" value="Chromosome"/>
</dbReference>
<dbReference type="InterPro" id="IPR005195">
    <property type="entry name" value="Glyco_hydro_65_M"/>
</dbReference>
<dbReference type="GO" id="GO:0030246">
    <property type="term" value="F:carbohydrate binding"/>
    <property type="evidence" value="ECO:0007669"/>
    <property type="project" value="InterPro"/>
</dbReference>
<dbReference type="KEGG" id="vbl:L21SP4_01357"/>
<dbReference type="InterPro" id="IPR037018">
    <property type="entry name" value="GH65_N"/>
</dbReference>
<comment type="similarity">
    <text evidence="1">Belongs to the glycosyl hydrolase 65 family.</text>
</comment>
<dbReference type="GO" id="GO:0033831">
    <property type="term" value="F:kojibiose phosphorylase activity"/>
    <property type="evidence" value="ECO:0007669"/>
    <property type="project" value="UniProtKB-EC"/>
</dbReference>
<dbReference type="OrthoDB" id="9758855at2"/>
<dbReference type="EMBL" id="CP010904">
    <property type="protein sequence ID" value="AKJ64605.1"/>
    <property type="molecule type" value="Genomic_DNA"/>
</dbReference>
<dbReference type="InterPro" id="IPR017045">
    <property type="entry name" value="Malt_Pase/Glycosyl_Hdrlase"/>
</dbReference>
<dbReference type="GO" id="GO:0005975">
    <property type="term" value="P:carbohydrate metabolic process"/>
    <property type="evidence" value="ECO:0007669"/>
    <property type="project" value="InterPro"/>
</dbReference>
<dbReference type="EC" id="2.4.1.230" evidence="9"/>
<feature type="binding site" evidence="5">
    <location>
        <begin position="602"/>
        <end position="603"/>
    </location>
    <ligand>
        <name>substrate</name>
    </ligand>
</feature>
<reference evidence="10" key="1">
    <citation type="submission" date="2015-02" db="EMBL/GenBank/DDBJ databases">
        <title>Description and complete genome sequence of the first cultured representative of the subdivision 5 of the Verrucomicrobia phylum.</title>
        <authorList>
            <person name="Spring S."/>
            <person name="Bunk B."/>
            <person name="Sproer C."/>
            <person name="Klenk H.-P."/>
        </authorList>
    </citation>
    <scope>NUCLEOTIDE SEQUENCE [LARGE SCALE GENOMIC DNA]</scope>
    <source>
        <strain evidence="10">L21-Fru-AB</strain>
    </source>
</reference>
<evidence type="ECO:0000259" key="8">
    <source>
        <dbReference type="Pfam" id="PF03636"/>
    </source>
</evidence>
<feature type="active site" description="Proton donor" evidence="4">
    <location>
        <position position="480"/>
    </location>
</feature>
<dbReference type="InterPro" id="IPR008928">
    <property type="entry name" value="6-hairpin_glycosidase_sf"/>
</dbReference>